<dbReference type="OrthoDB" id="1758052at2"/>
<sequence length="185" mass="21628">MKLNDLLVNSIVFDGILYDLDLSFNNVLDVLEILNNKSLLKELKLSMIVKLLIGSNELEYGDKLLLWKEIFEKYINKSSKEPVELDLDGNPMPIKDSEQLKSEKPIDLTEDASYIYASFRQIGINLFDEQGKMHWEEFQAILEALPDDTIIQKIIKIRLWKPRKGETSEYKAQMRELQKKYRLTS</sequence>
<organism evidence="1 2">
    <name type="scientific">Floricoccus tropicus</name>
    <dbReference type="NCBI Taxonomy" id="1859473"/>
    <lineage>
        <taxon>Bacteria</taxon>
        <taxon>Bacillati</taxon>
        <taxon>Bacillota</taxon>
        <taxon>Bacilli</taxon>
        <taxon>Lactobacillales</taxon>
        <taxon>Streptococcaceae</taxon>
        <taxon>Floricoccus</taxon>
    </lineage>
</organism>
<keyword evidence="2" id="KW-1185">Reference proteome</keyword>
<dbReference type="Pfam" id="PF06854">
    <property type="entry name" value="Phage_Gp15"/>
    <property type="match status" value="1"/>
</dbReference>
<dbReference type="AlphaFoldDB" id="A0A1E8GKN1"/>
<dbReference type="InterPro" id="IPR009660">
    <property type="entry name" value="Phage_A500_Gp15"/>
</dbReference>
<reference evidence="2" key="1">
    <citation type="submission" date="2016-09" db="EMBL/GenBank/DDBJ databases">
        <title>Draft genome sequence of a novel species of the family Streptococcaceae isolated from flowers.</title>
        <authorList>
            <person name="Chuah L.-O."/>
            <person name="Yap K.-P."/>
            <person name="Thong K.L."/>
            <person name="Liong M.T."/>
            <person name="Ahmad R."/>
            <person name="Rusul G."/>
        </authorList>
    </citation>
    <scope>NUCLEOTIDE SEQUENCE [LARGE SCALE GENOMIC DNA]</scope>
    <source>
        <strain evidence="2">DF1</strain>
    </source>
</reference>
<evidence type="ECO:0000313" key="2">
    <source>
        <dbReference type="Proteomes" id="UP000178622"/>
    </source>
</evidence>
<proteinExistence type="predicted"/>
<protein>
    <recommendedName>
        <fullName evidence="3">Bacteriophage Gp15 protein</fullName>
    </recommendedName>
</protein>
<dbReference type="RefSeq" id="WP_070792748.1">
    <property type="nucleotide sequence ID" value="NZ_MKIR01000023.1"/>
</dbReference>
<dbReference type="EMBL" id="MKIR01000023">
    <property type="protein sequence ID" value="OFI48815.1"/>
    <property type="molecule type" value="Genomic_DNA"/>
</dbReference>
<gene>
    <name evidence="1" type="ORF">BG261_05345</name>
</gene>
<dbReference type="STRING" id="1859473.BG261_05345"/>
<comment type="caution">
    <text evidence="1">The sequence shown here is derived from an EMBL/GenBank/DDBJ whole genome shotgun (WGS) entry which is preliminary data.</text>
</comment>
<evidence type="ECO:0000313" key="1">
    <source>
        <dbReference type="EMBL" id="OFI48815.1"/>
    </source>
</evidence>
<dbReference type="Proteomes" id="UP000178622">
    <property type="component" value="Unassembled WGS sequence"/>
</dbReference>
<accession>A0A1E8GKN1</accession>
<name>A0A1E8GKN1_9LACT</name>
<evidence type="ECO:0008006" key="3">
    <source>
        <dbReference type="Google" id="ProtNLM"/>
    </source>
</evidence>